<dbReference type="AlphaFoldDB" id="A0A4R2P2N0"/>
<comment type="similarity">
    <text evidence="4">Belongs to the KdsC family.</text>
</comment>
<dbReference type="RefSeq" id="WP_132791392.1">
    <property type="nucleotide sequence ID" value="NZ_SLXM01000001.1"/>
</dbReference>
<comment type="caution">
    <text evidence="11">The sequence shown here is derived from an EMBL/GenBank/DDBJ whole genome shotgun (WGS) entry which is preliminary data.</text>
</comment>
<proteinExistence type="inferred from homology"/>
<name>A0A4R2P2N0_9FLAO</name>
<dbReference type="SUPFAM" id="SSF53448">
    <property type="entry name" value="Nucleotide-diphospho-sugar transferases"/>
    <property type="match status" value="1"/>
</dbReference>
<evidence type="ECO:0000256" key="5">
    <source>
        <dbReference type="ARBA" id="ARBA00010726"/>
    </source>
</evidence>
<evidence type="ECO:0000256" key="8">
    <source>
        <dbReference type="ARBA" id="ARBA00022723"/>
    </source>
</evidence>
<dbReference type="NCBIfam" id="TIGR01670">
    <property type="entry name" value="KdsC-phosphatas"/>
    <property type="match status" value="1"/>
</dbReference>
<dbReference type="PANTHER" id="PTHR21485">
    <property type="entry name" value="HAD SUPERFAMILY MEMBERS CMAS AND KDSC"/>
    <property type="match status" value="1"/>
</dbReference>
<evidence type="ECO:0000256" key="6">
    <source>
        <dbReference type="ARBA" id="ARBA00011881"/>
    </source>
</evidence>
<protein>
    <recommendedName>
        <fullName evidence="7">N-acylneuraminate cytidylyltransferase</fullName>
        <ecNumber evidence="7">2.7.7.43</ecNumber>
    </recommendedName>
</protein>
<dbReference type="GO" id="GO:0046872">
    <property type="term" value="F:metal ion binding"/>
    <property type="evidence" value="ECO:0007669"/>
    <property type="project" value="UniProtKB-KW"/>
</dbReference>
<dbReference type="Pfam" id="PF02348">
    <property type="entry name" value="CTP_transf_3"/>
    <property type="match status" value="1"/>
</dbReference>
<evidence type="ECO:0000256" key="3">
    <source>
        <dbReference type="ARBA" id="ARBA00005141"/>
    </source>
</evidence>
<dbReference type="EC" id="2.7.7.43" evidence="7"/>
<evidence type="ECO:0000256" key="10">
    <source>
        <dbReference type="ARBA" id="ARBA00022842"/>
    </source>
</evidence>
<keyword evidence="11" id="KW-0548">Nucleotidyltransferase</keyword>
<dbReference type="InterPro" id="IPR003329">
    <property type="entry name" value="Cytidylyl_trans"/>
</dbReference>
<dbReference type="SUPFAM" id="SSF56784">
    <property type="entry name" value="HAD-like"/>
    <property type="match status" value="1"/>
</dbReference>
<dbReference type="InterPro" id="IPR041492">
    <property type="entry name" value="HAD_2"/>
</dbReference>
<dbReference type="CDD" id="cd01630">
    <property type="entry name" value="HAD_KDO-like"/>
    <property type="match status" value="1"/>
</dbReference>
<dbReference type="InterPro" id="IPR023214">
    <property type="entry name" value="HAD_sf"/>
</dbReference>
<dbReference type="InterPro" id="IPR050793">
    <property type="entry name" value="CMP-NeuNAc_synthase"/>
</dbReference>
<evidence type="ECO:0000256" key="9">
    <source>
        <dbReference type="ARBA" id="ARBA00022801"/>
    </source>
</evidence>
<gene>
    <name evidence="11" type="ORF">EV195_101114</name>
</gene>
<dbReference type="InterPro" id="IPR036412">
    <property type="entry name" value="HAD-like_sf"/>
</dbReference>
<dbReference type="FunFam" id="3.40.50.1000:FF:000029">
    <property type="entry name" value="3-deoxy-D-manno-octulosonate 8-phosphate phosphatase KdsC"/>
    <property type="match status" value="1"/>
</dbReference>
<comment type="subunit">
    <text evidence="6">Homotetramer.</text>
</comment>
<evidence type="ECO:0000256" key="2">
    <source>
        <dbReference type="ARBA" id="ARBA00001946"/>
    </source>
</evidence>
<dbReference type="UniPathway" id="UPA00628"/>
<dbReference type="CDD" id="cd02513">
    <property type="entry name" value="CMP-NeuAc_Synthase"/>
    <property type="match status" value="1"/>
</dbReference>
<dbReference type="EMBL" id="SLXM01000001">
    <property type="protein sequence ID" value="TCP27955.1"/>
    <property type="molecule type" value="Genomic_DNA"/>
</dbReference>
<dbReference type="GO" id="GO:0008781">
    <property type="term" value="F:N-acylneuraminate cytidylyltransferase activity"/>
    <property type="evidence" value="ECO:0007669"/>
    <property type="project" value="UniProtKB-EC"/>
</dbReference>
<comment type="catalytic activity">
    <reaction evidence="1">
        <text>an N-acylneuraminate + CTP = a CMP-N-acyl-beta-neuraminate + diphosphate</text>
        <dbReference type="Rhea" id="RHEA:11344"/>
        <dbReference type="ChEBI" id="CHEBI:33019"/>
        <dbReference type="ChEBI" id="CHEBI:37563"/>
        <dbReference type="ChEBI" id="CHEBI:60073"/>
        <dbReference type="ChEBI" id="CHEBI:68671"/>
        <dbReference type="EC" id="2.7.7.43"/>
    </reaction>
</comment>
<dbReference type="GO" id="GO:0016788">
    <property type="term" value="F:hydrolase activity, acting on ester bonds"/>
    <property type="evidence" value="ECO:0007669"/>
    <property type="project" value="InterPro"/>
</dbReference>
<keyword evidence="10" id="KW-0460">Magnesium</keyword>
<sequence>MKTVAFIPARGGSKSIPLKNIKMFCGKPLIYWTIKAACEVEIIDQVVIATDSLEIETVVDSFGFDKVSIYRREAKNAEDTSSTESVMFEYLSKVNLTGADRFILIQATSPLLRNNDLENGLNLISNKSYDSVLSCVQSKRFFWTSEGSPLNYDFKNRPRRQDFDGLFMENGAFYISTVGSIITHKNRLSGNIGISEMPEYTAVEIDEEEDWIIAESLMKRFVLNPTKKSSKIKLVISDVDGVLTDAGMYYTEDGNEIKKFNTHDGMGFQLLRENGLKTGIITSENTAIVSNRAKKLKVDYLFQGKKHGGKLDTVIKICKENNYTLEEVAYVGDDINCFELLNNVGLAACPANAVQKIKQIQGIVHLNKRGGEGVFREFVEMILSNR</sequence>
<evidence type="ECO:0000313" key="12">
    <source>
        <dbReference type="Proteomes" id="UP000294564"/>
    </source>
</evidence>
<dbReference type="GO" id="GO:0006054">
    <property type="term" value="P:N-acetylneuraminate metabolic process"/>
    <property type="evidence" value="ECO:0007669"/>
    <property type="project" value="UniProtKB-UniPathway"/>
</dbReference>
<accession>A0A4R2P2N0</accession>
<keyword evidence="12" id="KW-1185">Reference proteome</keyword>
<dbReference type="InterPro" id="IPR010023">
    <property type="entry name" value="KdsC_fam"/>
</dbReference>
<dbReference type="Proteomes" id="UP000294564">
    <property type="component" value="Unassembled WGS sequence"/>
</dbReference>
<comment type="pathway">
    <text evidence="3">Amino-sugar metabolism; N-acetylneuraminate metabolism.</text>
</comment>
<reference evidence="11 12" key="1">
    <citation type="submission" date="2019-03" db="EMBL/GenBank/DDBJ databases">
        <title>Genomic Encyclopedia of Type Strains, Phase IV (KMG-IV): sequencing the most valuable type-strain genomes for metagenomic binning, comparative biology and taxonomic classification.</title>
        <authorList>
            <person name="Goeker M."/>
        </authorList>
    </citation>
    <scope>NUCLEOTIDE SEQUENCE [LARGE SCALE GENOMIC DNA]</scope>
    <source>
        <strain evidence="11 12">DSM 14836</strain>
    </source>
</reference>
<evidence type="ECO:0000256" key="7">
    <source>
        <dbReference type="ARBA" id="ARBA00012491"/>
    </source>
</evidence>
<keyword evidence="9" id="KW-0378">Hydrolase</keyword>
<dbReference type="PANTHER" id="PTHR21485:SF3">
    <property type="entry name" value="N-ACYLNEURAMINATE CYTIDYLYLTRANSFERASE"/>
    <property type="match status" value="1"/>
</dbReference>
<comment type="similarity">
    <text evidence="5">Belongs to the CMP-NeuNAc synthase family.</text>
</comment>
<dbReference type="InterPro" id="IPR029044">
    <property type="entry name" value="Nucleotide-diphossugar_trans"/>
</dbReference>
<keyword evidence="8" id="KW-0479">Metal-binding</keyword>
<evidence type="ECO:0000256" key="4">
    <source>
        <dbReference type="ARBA" id="ARBA00005893"/>
    </source>
</evidence>
<organism evidence="11 12">
    <name type="scientific">Tenacibaculum skagerrakense</name>
    <dbReference type="NCBI Taxonomy" id="186571"/>
    <lineage>
        <taxon>Bacteria</taxon>
        <taxon>Pseudomonadati</taxon>
        <taxon>Bacteroidota</taxon>
        <taxon>Flavobacteriia</taxon>
        <taxon>Flavobacteriales</taxon>
        <taxon>Flavobacteriaceae</taxon>
        <taxon>Tenacibaculum</taxon>
    </lineage>
</organism>
<evidence type="ECO:0000313" key="11">
    <source>
        <dbReference type="EMBL" id="TCP27955.1"/>
    </source>
</evidence>
<keyword evidence="11" id="KW-0808">Transferase</keyword>
<evidence type="ECO:0000256" key="1">
    <source>
        <dbReference type="ARBA" id="ARBA00001862"/>
    </source>
</evidence>
<dbReference type="Gene3D" id="3.90.550.10">
    <property type="entry name" value="Spore Coat Polysaccharide Biosynthesis Protein SpsA, Chain A"/>
    <property type="match status" value="1"/>
</dbReference>
<dbReference type="OrthoDB" id="9805604at2"/>
<dbReference type="Gene3D" id="3.40.50.1000">
    <property type="entry name" value="HAD superfamily/HAD-like"/>
    <property type="match status" value="1"/>
</dbReference>
<dbReference type="Pfam" id="PF13419">
    <property type="entry name" value="HAD_2"/>
    <property type="match status" value="1"/>
</dbReference>
<comment type="cofactor">
    <cofactor evidence="2">
        <name>Mg(2+)</name>
        <dbReference type="ChEBI" id="CHEBI:18420"/>
    </cofactor>
</comment>